<dbReference type="InParanoid" id="Q89BV9"/>
<evidence type="ECO:0000259" key="8">
    <source>
        <dbReference type="SMART" id="SM00911"/>
    </source>
</evidence>
<dbReference type="Gene3D" id="3.30.450.40">
    <property type="match status" value="1"/>
</dbReference>
<proteinExistence type="predicted"/>
<dbReference type="STRING" id="224911.AAV28_37900"/>
<dbReference type="GO" id="GO:0005524">
    <property type="term" value="F:ATP binding"/>
    <property type="evidence" value="ECO:0007669"/>
    <property type="project" value="UniProtKB-KW"/>
</dbReference>
<dbReference type="EMBL" id="BA000040">
    <property type="protein sequence ID" value="BAC53304.1"/>
    <property type="molecule type" value="Genomic_DNA"/>
</dbReference>
<dbReference type="OrthoDB" id="9813940at2"/>
<evidence type="ECO:0000256" key="3">
    <source>
        <dbReference type="ARBA" id="ARBA00022553"/>
    </source>
</evidence>
<dbReference type="InterPro" id="IPR029016">
    <property type="entry name" value="GAF-like_dom_sf"/>
</dbReference>
<evidence type="ECO:0000256" key="5">
    <source>
        <dbReference type="ARBA" id="ARBA00022741"/>
    </source>
</evidence>
<keyword evidence="4" id="KW-0808">Transferase</keyword>
<dbReference type="InterPro" id="IPR036890">
    <property type="entry name" value="HATPase_C_sf"/>
</dbReference>
<reference evidence="10" key="1">
    <citation type="journal article" date="2002" name="DNA Res.">
        <title>Complete genomic sequence of nitrogen-fixing symbiotic bacterium Bradyrhizobium japonicum USDA110.</title>
        <authorList>
            <person name="Kaneko T."/>
            <person name="Nakamura Y."/>
            <person name="Sato S."/>
            <person name="Minamisawa K."/>
            <person name="Uchiumi T."/>
            <person name="Sasamoto S."/>
            <person name="Watanabe A."/>
            <person name="Idesawa K."/>
            <person name="Iriguchi M."/>
            <person name="Kawashima K."/>
            <person name="Kohara M."/>
            <person name="Matsumoto M."/>
            <person name="Shimpo S."/>
            <person name="Tsuruoka H."/>
            <person name="Wada T."/>
            <person name="Yamada M."/>
            <person name="Tabata S."/>
        </authorList>
    </citation>
    <scope>NUCLEOTIDE SEQUENCE [LARGE SCALE GENOMIC DNA]</scope>
    <source>
        <strain evidence="10">JCM 10833 / BCRC 13528 / IAM 13628 / NBRC 14792 / USDA 110</strain>
    </source>
</reference>
<dbReference type="SUPFAM" id="SSF55781">
    <property type="entry name" value="GAF domain-like"/>
    <property type="match status" value="1"/>
</dbReference>
<evidence type="ECO:0000256" key="1">
    <source>
        <dbReference type="ARBA" id="ARBA00000085"/>
    </source>
</evidence>
<dbReference type="KEGG" id="bja:blr8039"/>
<comment type="catalytic activity">
    <reaction evidence="1">
        <text>ATP + protein L-histidine = ADP + protein N-phospho-L-histidine.</text>
        <dbReference type="EC" id="2.7.13.3"/>
    </reaction>
</comment>
<evidence type="ECO:0000256" key="6">
    <source>
        <dbReference type="ARBA" id="ARBA00022777"/>
    </source>
</evidence>
<dbReference type="InterPro" id="IPR003018">
    <property type="entry name" value="GAF"/>
</dbReference>
<dbReference type="PANTHER" id="PTHR41523:SF8">
    <property type="entry name" value="ETHYLENE RESPONSE SENSOR PROTEIN"/>
    <property type="match status" value="1"/>
</dbReference>
<sequence>MCYRQIRGCVMRSQVRLPDPIAAVFITEQLADRQTAAPDFLREKLAIQNLAEMMSDHPDEVLPRLVKLGMEICGAHSAGISIFEPEVGQFRWHALAGELATFEGATTPRNFSPCGVCLDLAQPILMEHPERAYDWIRDAGITVPEVLLVPLTMKGAEAIGTLWLVAADTGHFNQEHARVMAELSAFTGMALRTVQTAQRLKLAVQQQETLMREMSHRIKNLFSVADSMVRMTARNAATKEELAETLSGRLHALAQANGLIRRSFGSDVAAVASLSDLVERILRPHERQPSVLEGPDLVIGEQAVNHLALIFHELATNASKYGALSHEGGRVTVTWATEAERLRMEWTESGACGVDAPKTTGFGTKLVETTIERIGGEIERDWRREGLRVRISLPLKSLRS</sequence>
<protein>
    <recommendedName>
        <fullName evidence="2">histidine kinase</fullName>
        <ecNumber evidence="2">2.7.13.3</ecNumber>
    </recommendedName>
</protein>
<dbReference type="InterPro" id="IPR011102">
    <property type="entry name" value="Sig_transdc_His_kinase_HWE"/>
</dbReference>
<dbReference type="Pfam" id="PF07536">
    <property type="entry name" value="HWE_HK"/>
    <property type="match status" value="1"/>
</dbReference>
<dbReference type="EC" id="2.7.13.3" evidence="2"/>
<evidence type="ECO:0000256" key="7">
    <source>
        <dbReference type="ARBA" id="ARBA00022840"/>
    </source>
</evidence>
<dbReference type="EnsemblBacteria" id="BAC53304">
    <property type="protein sequence ID" value="BAC53304"/>
    <property type="gene ID" value="BAC53304"/>
</dbReference>
<dbReference type="PhylomeDB" id="Q89BV9"/>
<dbReference type="Pfam" id="PF13185">
    <property type="entry name" value="GAF_2"/>
    <property type="match status" value="1"/>
</dbReference>
<evidence type="ECO:0000313" key="9">
    <source>
        <dbReference type="EMBL" id="BAC53304.1"/>
    </source>
</evidence>
<evidence type="ECO:0000256" key="2">
    <source>
        <dbReference type="ARBA" id="ARBA00012438"/>
    </source>
</evidence>
<evidence type="ECO:0000313" key="10">
    <source>
        <dbReference type="Proteomes" id="UP000002526"/>
    </source>
</evidence>
<feature type="domain" description="Signal transduction histidine kinase HWE region" evidence="8">
    <location>
        <begin position="213"/>
        <end position="296"/>
    </location>
</feature>
<organism evidence="9 10">
    <name type="scientific">Bradyrhizobium diazoefficiens (strain JCM 10833 / BCRC 13528 / IAM 13628 / NBRC 14792 / USDA 110)</name>
    <dbReference type="NCBI Taxonomy" id="224911"/>
    <lineage>
        <taxon>Bacteria</taxon>
        <taxon>Pseudomonadati</taxon>
        <taxon>Pseudomonadota</taxon>
        <taxon>Alphaproteobacteria</taxon>
        <taxon>Hyphomicrobiales</taxon>
        <taxon>Nitrobacteraceae</taxon>
        <taxon>Bradyrhizobium</taxon>
    </lineage>
</organism>
<dbReference type="Proteomes" id="UP000002526">
    <property type="component" value="Chromosome"/>
</dbReference>
<evidence type="ECO:0000256" key="4">
    <source>
        <dbReference type="ARBA" id="ARBA00022679"/>
    </source>
</evidence>
<name>Q89BV9_BRADU</name>
<keyword evidence="7" id="KW-0067">ATP-binding</keyword>
<dbReference type="PATRIC" id="fig|224911.5.peg.8271"/>
<keyword evidence="10" id="KW-1185">Reference proteome</keyword>
<keyword evidence="5" id="KW-0547">Nucleotide-binding</keyword>
<dbReference type="eggNOG" id="COG3920">
    <property type="taxonomic scope" value="Bacteria"/>
</dbReference>
<dbReference type="eggNOG" id="COG2203">
    <property type="taxonomic scope" value="Bacteria"/>
</dbReference>
<dbReference type="AlphaFoldDB" id="Q89BV9"/>
<dbReference type="SUPFAM" id="SSF55874">
    <property type="entry name" value="ATPase domain of HSP90 chaperone/DNA topoisomerase II/histidine kinase"/>
    <property type="match status" value="1"/>
</dbReference>
<dbReference type="Gene3D" id="3.30.565.10">
    <property type="entry name" value="Histidine kinase-like ATPase, C-terminal domain"/>
    <property type="match status" value="1"/>
</dbReference>
<dbReference type="PANTHER" id="PTHR41523">
    <property type="entry name" value="TWO-COMPONENT SYSTEM SENSOR PROTEIN"/>
    <property type="match status" value="1"/>
</dbReference>
<keyword evidence="3" id="KW-0597">Phosphoprotein</keyword>
<dbReference type="GO" id="GO:0004673">
    <property type="term" value="F:protein histidine kinase activity"/>
    <property type="evidence" value="ECO:0007669"/>
    <property type="project" value="UniProtKB-EC"/>
</dbReference>
<dbReference type="SMART" id="SM00911">
    <property type="entry name" value="HWE_HK"/>
    <property type="match status" value="1"/>
</dbReference>
<dbReference type="HOGENOM" id="CLU_058042_0_0_5"/>
<accession>Q89BV9</accession>
<keyword evidence="6" id="KW-0418">Kinase</keyword>
<gene>
    <name evidence="9" type="ordered locus">blr8039</name>
</gene>